<reference evidence="2 3" key="1">
    <citation type="submission" date="2018-03" db="EMBL/GenBank/DDBJ databases">
        <title>Chitinolytic properties of Streptosporangium nondiastaticum TBG75A20.</title>
        <authorList>
            <person name="Gayathri V."/>
            <person name="Shiburaj S."/>
        </authorList>
    </citation>
    <scope>NUCLEOTIDE SEQUENCE [LARGE SCALE GENOMIC DNA]</scope>
    <source>
        <strain evidence="2 3">TBG75A20</strain>
    </source>
</reference>
<dbReference type="PANTHER" id="PTHR11803">
    <property type="entry name" value="2-IMINOBUTANOATE/2-IMINOPROPANOATE DEAMINASE RIDA"/>
    <property type="match status" value="1"/>
</dbReference>
<gene>
    <name evidence="2" type="ORF">B7P34_01960</name>
</gene>
<proteinExistence type="inferred from homology"/>
<organism evidence="2 3">
    <name type="scientific">Streptosporangium nondiastaticum</name>
    <dbReference type="NCBI Taxonomy" id="35764"/>
    <lineage>
        <taxon>Bacteria</taxon>
        <taxon>Bacillati</taxon>
        <taxon>Actinomycetota</taxon>
        <taxon>Actinomycetes</taxon>
        <taxon>Streptosporangiales</taxon>
        <taxon>Streptosporangiaceae</taxon>
        <taxon>Streptosporangium</taxon>
    </lineage>
</organism>
<dbReference type="OrthoDB" id="3212792at2"/>
<name>A0A9X7JUZ0_9ACTN</name>
<dbReference type="Gene3D" id="3.30.470.20">
    <property type="entry name" value="ATP-grasp fold, B domain"/>
    <property type="match status" value="1"/>
</dbReference>
<evidence type="ECO:0000313" key="3">
    <source>
        <dbReference type="Proteomes" id="UP000242427"/>
    </source>
</evidence>
<dbReference type="Pfam" id="PF01042">
    <property type="entry name" value="Ribonuc_L-PSP"/>
    <property type="match status" value="1"/>
</dbReference>
<accession>A0A9X7JUZ0</accession>
<dbReference type="Gene3D" id="3.30.1330.40">
    <property type="entry name" value="RutC-like"/>
    <property type="match status" value="1"/>
</dbReference>
<keyword evidence="3" id="KW-1185">Reference proteome</keyword>
<evidence type="ECO:0000256" key="1">
    <source>
        <dbReference type="ARBA" id="ARBA00010552"/>
    </source>
</evidence>
<dbReference type="CDD" id="cd00448">
    <property type="entry name" value="YjgF_YER057c_UK114_family"/>
    <property type="match status" value="1"/>
</dbReference>
<dbReference type="EMBL" id="PXWG01000002">
    <property type="protein sequence ID" value="PSJ30349.1"/>
    <property type="molecule type" value="Genomic_DNA"/>
</dbReference>
<dbReference type="Proteomes" id="UP000242427">
    <property type="component" value="Unassembled WGS sequence"/>
</dbReference>
<dbReference type="PANTHER" id="PTHR11803:SF58">
    <property type="entry name" value="PROTEIN HMF1-RELATED"/>
    <property type="match status" value="1"/>
</dbReference>
<dbReference type="AlphaFoldDB" id="A0A9X7JUZ0"/>
<evidence type="ECO:0000313" key="2">
    <source>
        <dbReference type="EMBL" id="PSJ30349.1"/>
    </source>
</evidence>
<sequence>MTDKKVLLLGGHLETPAVLRGLGADVTHVHAAAGAGEAPADLPTSARGIPVTDPADPRSVTAGLRRYGIAVTEFDLVCTPDEDLLATAAVLDGGRGGAAPADALLPGEADLREKQLTGAGIPVAGPWPQAGHAHAPEDHALRIDGVVRDGDVLFVSVGRRLPQDVREQDIPPGHDTVVATQLLHPGAHEELYDRARELAGRSAAALGHRDGVFRLEALGEQGRLAVASYATGVPTGALASAIRLQHGVDLEQEWARSVLGLGPAAASAPAAACFGVLSLAGATGVDDEHAVTAVVEGPDEQRLAGRLLRLARGLSARTGGGPEAARAGSGQDRGLVHLSHPAGVAPSSGYTHVVTGTGRVAAIAGQMPFDAAGELVGPGDPTAQARQVFTNMERCLAAAGATFDDVIKLTYFVTDIAFVPRILSARDEFIDTERPPASTVVQIVALYRPDLLLEVDALALLPVVQGAS</sequence>
<comment type="caution">
    <text evidence="2">The sequence shown here is derived from an EMBL/GenBank/DDBJ whole genome shotgun (WGS) entry which is preliminary data.</text>
</comment>
<dbReference type="InterPro" id="IPR035959">
    <property type="entry name" value="RutC-like_sf"/>
</dbReference>
<dbReference type="GO" id="GO:0019239">
    <property type="term" value="F:deaminase activity"/>
    <property type="evidence" value="ECO:0007669"/>
    <property type="project" value="TreeGrafter"/>
</dbReference>
<dbReference type="RefSeq" id="WP_106674000.1">
    <property type="nucleotide sequence ID" value="NZ_PXWG01000002.1"/>
</dbReference>
<dbReference type="GO" id="GO:0005829">
    <property type="term" value="C:cytosol"/>
    <property type="evidence" value="ECO:0007669"/>
    <property type="project" value="TreeGrafter"/>
</dbReference>
<protein>
    <submittedName>
        <fullName evidence="2">Uncharacterized protein</fullName>
    </submittedName>
</protein>
<dbReference type="SUPFAM" id="SSF55298">
    <property type="entry name" value="YjgF-like"/>
    <property type="match status" value="1"/>
</dbReference>
<comment type="similarity">
    <text evidence="1">Belongs to the RutC family.</text>
</comment>
<dbReference type="InterPro" id="IPR006175">
    <property type="entry name" value="YjgF/YER057c/UK114"/>
</dbReference>